<protein>
    <submittedName>
        <fullName evidence="1">Uncharacterized protein</fullName>
    </submittedName>
</protein>
<organism evidence="1 2">
    <name type="scientific">Silvimonas iriomotensis</name>
    <dbReference type="NCBI Taxonomy" id="449662"/>
    <lineage>
        <taxon>Bacteria</taxon>
        <taxon>Pseudomonadati</taxon>
        <taxon>Pseudomonadota</taxon>
        <taxon>Betaproteobacteria</taxon>
        <taxon>Neisseriales</taxon>
        <taxon>Chitinibacteraceae</taxon>
        <taxon>Silvimonas</taxon>
    </lineage>
</organism>
<keyword evidence="2" id="KW-1185">Reference proteome</keyword>
<evidence type="ECO:0000313" key="2">
    <source>
        <dbReference type="Proteomes" id="UP000637267"/>
    </source>
</evidence>
<reference evidence="2" key="1">
    <citation type="journal article" date="2019" name="Int. J. Syst. Evol. Microbiol.">
        <title>The Global Catalogue of Microorganisms (GCM) 10K type strain sequencing project: providing services to taxonomists for standard genome sequencing and annotation.</title>
        <authorList>
            <consortium name="The Broad Institute Genomics Platform"/>
            <consortium name="The Broad Institute Genome Sequencing Center for Infectious Disease"/>
            <person name="Wu L."/>
            <person name="Ma J."/>
        </authorList>
    </citation>
    <scope>NUCLEOTIDE SEQUENCE [LARGE SCALE GENOMIC DNA]</scope>
    <source>
        <strain evidence="2">CGMCC 1.8859</strain>
    </source>
</reference>
<gene>
    <name evidence="1" type="ORF">GCM10010970_23550</name>
</gene>
<name>A0ABQ2PA44_9NEIS</name>
<evidence type="ECO:0000313" key="1">
    <source>
        <dbReference type="EMBL" id="GGP22100.1"/>
    </source>
</evidence>
<sequence>MTTPILADLYRTAKALSVSGGKSEEIADSLALFIDAAGDAGNEDLLVEAIDLAALTLGFERR</sequence>
<dbReference type="EMBL" id="BMLX01000003">
    <property type="protein sequence ID" value="GGP22100.1"/>
    <property type="molecule type" value="Genomic_DNA"/>
</dbReference>
<accession>A0ABQ2PA44</accession>
<dbReference type="Proteomes" id="UP000637267">
    <property type="component" value="Unassembled WGS sequence"/>
</dbReference>
<dbReference type="RefSeq" id="WP_188704576.1">
    <property type="nucleotide sequence ID" value="NZ_BMLX01000003.1"/>
</dbReference>
<comment type="caution">
    <text evidence="1">The sequence shown here is derived from an EMBL/GenBank/DDBJ whole genome shotgun (WGS) entry which is preliminary data.</text>
</comment>
<proteinExistence type="predicted"/>